<organism evidence="1">
    <name type="scientific">Penicillium chrysogenum</name>
    <name type="common">Penicillium notatum</name>
    <dbReference type="NCBI Taxonomy" id="5076"/>
    <lineage>
        <taxon>Eukaryota</taxon>
        <taxon>Fungi</taxon>
        <taxon>Dikarya</taxon>
        <taxon>Ascomycota</taxon>
        <taxon>Pezizomycotina</taxon>
        <taxon>Eurotiomycetes</taxon>
        <taxon>Eurotiomycetidae</taxon>
        <taxon>Eurotiales</taxon>
        <taxon>Aspergillaceae</taxon>
        <taxon>Penicillium</taxon>
        <taxon>Penicillium chrysogenum species complex</taxon>
    </lineage>
</organism>
<name>A0A162BZA2_PENCH</name>
<dbReference type="PhylomeDB" id="A0A162BZA2"/>
<evidence type="ECO:0000313" key="1">
    <source>
        <dbReference type="EMBL" id="KZN84243.1"/>
    </source>
</evidence>
<gene>
    <name evidence="1" type="ORF">EN45_113630</name>
</gene>
<sequence length="233" mass="26196">MIGSWHSLHRVRGKASIKGTPKKYLNAKDFEDGLTALDSAMGENPWLIAFAPIRLITAGGFVAVSYLKNRESTGDLDFLIDPEFAGDKDIEGALQGAILDVANRLSYNENWVNDDMAIFVTKKTRQALFEQAVKQGVTLFKGQNLEVLAAPIEWALERKLRRIYAANRDRKAEGDFADAVAFLNVLRTRNNGPLDLESIRTMNMNGFDVVPDYKTMQRVADAYRQKYNEEIFG</sequence>
<dbReference type="AlphaFoldDB" id="A0A162BZA2"/>
<proteinExistence type="predicted"/>
<dbReference type="Proteomes" id="UP000076449">
    <property type="component" value="Chromosome IV"/>
</dbReference>
<dbReference type="EMBL" id="CM002801">
    <property type="protein sequence ID" value="KZN84243.1"/>
    <property type="molecule type" value="Genomic_DNA"/>
</dbReference>
<reference evidence="1" key="1">
    <citation type="journal article" date="2014" name="Genome Announc.">
        <title>Complete sequencing and chromosome-scale genome assembly of the industrial progenitor strain P2niaD18 from the penicillin producer Penicillium chrysogenum.</title>
        <authorList>
            <person name="Specht T."/>
            <person name="Dahlmann T.A."/>
            <person name="Zadra I."/>
            <person name="Kurnsteiner H."/>
            <person name="Kuck U."/>
        </authorList>
    </citation>
    <scope>NUCLEOTIDE SEQUENCE [LARGE SCALE GENOMIC DNA]</scope>
    <source>
        <strain evidence="1">P2niaD18</strain>
    </source>
</reference>
<protein>
    <submittedName>
        <fullName evidence="1">Uncharacterized protein</fullName>
    </submittedName>
</protein>
<accession>A0A162BZA2</accession>